<dbReference type="GO" id="GO:0017025">
    <property type="term" value="F:TBP-class protein binding"/>
    <property type="evidence" value="ECO:0007669"/>
    <property type="project" value="InterPro"/>
</dbReference>
<evidence type="ECO:0000256" key="2">
    <source>
        <dbReference type="ARBA" id="ARBA00010857"/>
    </source>
</evidence>
<dbReference type="Pfam" id="PF08271">
    <property type="entry name" value="Zn_Ribbon_TF"/>
    <property type="match status" value="1"/>
</dbReference>
<evidence type="ECO:0000256" key="14">
    <source>
        <dbReference type="PROSITE-ProRule" id="PRU00469"/>
    </source>
</evidence>
<dbReference type="SMART" id="SM00317">
    <property type="entry name" value="SET"/>
    <property type="match status" value="1"/>
</dbReference>
<dbReference type="InterPro" id="IPR013150">
    <property type="entry name" value="TFIIB_cyclin"/>
</dbReference>
<dbReference type="GO" id="GO:0005634">
    <property type="term" value="C:nucleus"/>
    <property type="evidence" value="ECO:0007669"/>
    <property type="project" value="UniProtKB-SubCell"/>
</dbReference>
<evidence type="ECO:0000256" key="11">
    <source>
        <dbReference type="ARBA" id="ARBA00023242"/>
    </source>
</evidence>
<dbReference type="Gene3D" id="1.10.472.10">
    <property type="entry name" value="Cyclin-like"/>
    <property type="match status" value="2"/>
</dbReference>
<dbReference type="PANTHER" id="PTHR11618:SF13">
    <property type="entry name" value="TRANSCRIPTION INITIATION FACTOR IIB"/>
    <property type="match status" value="1"/>
</dbReference>
<evidence type="ECO:0000256" key="7">
    <source>
        <dbReference type="ARBA" id="ARBA00022833"/>
    </source>
</evidence>
<dbReference type="InterPro" id="IPR023486">
    <property type="entry name" value="TFIIB_CS"/>
</dbReference>
<dbReference type="SUPFAM" id="SSF82199">
    <property type="entry name" value="SET domain"/>
    <property type="match status" value="1"/>
</dbReference>
<keyword evidence="11" id="KW-0539">Nucleus</keyword>
<keyword evidence="8" id="KW-0805">Transcription regulation</keyword>
<dbReference type="FunFam" id="2.20.25.10:FF:000037">
    <property type="entry name" value="Transcription initiation factor IIB"/>
    <property type="match status" value="1"/>
</dbReference>
<dbReference type="PROSITE" id="PS50280">
    <property type="entry name" value="SET"/>
    <property type="match status" value="1"/>
</dbReference>
<dbReference type="InterPro" id="IPR013137">
    <property type="entry name" value="Znf_TFIIB"/>
</dbReference>
<dbReference type="PROSITE" id="PS00782">
    <property type="entry name" value="TFIIB"/>
    <property type="match status" value="2"/>
</dbReference>
<dbReference type="InterPro" id="IPR006612">
    <property type="entry name" value="THAP_Znf"/>
</dbReference>
<proteinExistence type="inferred from homology"/>
<dbReference type="PROSITE" id="PS50950">
    <property type="entry name" value="ZF_THAP"/>
    <property type="match status" value="1"/>
</dbReference>
<sequence>MDIAYHWHSLIHFSVSSEDCTEQSTPQNFLEHNDTAYSSLTGVASSSSAAGPATVTDGFSNEVTKCSETVVEFLEDGDSLQIDDEIQDSSLPGPTSSCTVKKNGGYLHGPLKVLWSRLRKLGCIVDAAQIYPTRRKLKCYVDRCVYKGGPFDSIQLRCTLPPKVELAMQWICICVSDVTRQNDYIIKYINHLKKGANESLRQVQIASRKQLVSFPFRVCSRHFSTEPGDPAIPIVPVYHLPGKLPISRGEMQSKLRRRYLYLSETGYEDLEIDKLEPNGVLPLPSGGPISCDVPGCRYKSSDISIFTGKYMKMFSVPANSVDHGKWRIAVRMGLGLLNSFDFALPEGAHICEMHFTEGKRYSRGVMKDPSIFRRLALEGINPSLSRLGTLRLERCAVNSCANNEEDTICVPFPKSNDALYSRWIIALSEADESFKYKEGIFICLRHFSMCESDGIIPALYLGNEARIDRSKNYLSMKRRVPTSLENPPKKSRLAQGINDSGSPSCLIDESASSENSLANKCCEENKNILAIVERTEMRSRAVERLVLHLDTDGSLEKKVKFQLFDILSELRSQRLVIHTLVLSETCTSTLKNLGVKRITVQLGAGEWNDEVRQRVFGGVVADQGEGESCSLPVEYYRFKPNIHDDMKEALVVIGHAGAGTCLECLRLRRPFVVVVNEELMDNHQQDGFGIRALIGGMSSVECPIHPNVHLVEDHRAGDVVCPECGLVVGDRLVDVGTEWRSFSNERSGADPSRVGAPENPLLSGGDLSTSIAVGFGASDGDTSLANSQRKSMNNTDRQMTQAMSVIREMSERIHLAKSIQDLASKTFKDVLDSKALKGKNNEAQAAACLYIACRKEGVPRTFKEICAVSRVSKKEIGRCFKLIIKSLETNLEQITSADFMSRFCGNLSLPNSIQAAATRIAKRAVEMDLVAGRSPISIAAAAIYMASQASSEKRSAKDIGEIAGAAEVTVKQTYKLLYPRAAELFPDDFNGMSRNGRSWDEELEIIRGCAATILYRKRRNARLLQTPTQVNELMRENQLCRLKGMVKQLLPSTDLRGGCGTSSSADCSHDFKEFIYNPSLIPAPRYRLSRDISCGQEVFPVRVYSDTGNCMPPEDFTYITSCDFSLLKENRLPKRTQNVLSVKCDCADLICGEMCSCRKMNDSLTFCTIMSDGRVFVNSNATFFNTLIVGCGSKCGCKGQCRNSLRATSLPAPFRFEVFRRNDNLGFGLRTLSNIPQGCAVVEFCGEVVGCNVLSGRGAESLDYSFCLHSSEDTEIYEKLASANHMKSEAFSVLNDIAYIDPTKKGNVARFISHGCFPNLIMLRYAENDLRLHRSRAILFAAQPILAGAELFFDYGSNYLNRAGFKCECGTMWCDSVAARWRSAYPTREEMTRKSLEYFSYLERRMETYDSKAKHYLRSEGIVRPEYDDLDEPCLGNQSNLSRIDPLCVHKRNGEHEPVICYNLFCRSHSKCTCKPLVRVIPTITLD</sequence>
<dbReference type="CDD" id="cd20552">
    <property type="entry name" value="CYCLIN_TFIIB_rpt2"/>
    <property type="match status" value="1"/>
</dbReference>
<dbReference type="Pfam" id="PF00382">
    <property type="entry name" value="TFIIB"/>
    <property type="match status" value="2"/>
</dbReference>
<evidence type="ECO:0000259" key="16">
    <source>
        <dbReference type="PROSITE" id="PS50950"/>
    </source>
</evidence>
<dbReference type="Pfam" id="PF04101">
    <property type="entry name" value="Glyco_tran_28_C"/>
    <property type="match status" value="1"/>
</dbReference>
<dbReference type="CDD" id="cd20551">
    <property type="entry name" value="CYCLIN_TFIIB_rpt1"/>
    <property type="match status" value="1"/>
</dbReference>
<keyword evidence="4" id="KW-0479">Metal-binding</keyword>
<comment type="subcellular location">
    <subcellularLocation>
        <location evidence="1">Nucleus</location>
    </subcellularLocation>
</comment>
<dbReference type="Pfam" id="PF00856">
    <property type="entry name" value="SET"/>
    <property type="match status" value="1"/>
</dbReference>
<feature type="domain" description="THAP-type" evidence="16">
    <location>
        <begin position="287"/>
        <end position="372"/>
    </location>
</feature>
<evidence type="ECO:0000256" key="3">
    <source>
        <dbReference type="ARBA" id="ARBA00013932"/>
    </source>
</evidence>
<dbReference type="GO" id="GO:0008270">
    <property type="term" value="F:zinc ion binding"/>
    <property type="evidence" value="ECO:0007669"/>
    <property type="project" value="UniProtKB-KW"/>
</dbReference>
<dbReference type="EMBL" id="WIXE01008327">
    <property type="protein sequence ID" value="KAK5979476.1"/>
    <property type="molecule type" value="Genomic_DNA"/>
</dbReference>
<dbReference type="PANTHER" id="PTHR11618">
    <property type="entry name" value="TRANSCRIPTION INITIATION FACTOR IIB-RELATED"/>
    <property type="match status" value="1"/>
</dbReference>
<evidence type="ECO:0000256" key="6">
    <source>
        <dbReference type="ARBA" id="ARBA00022771"/>
    </source>
</evidence>
<evidence type="ECO:0000256" key="5">
    <source>
        <dbReference type="ARBA" id="ARBA00022737"/>
    </source>
</evidence>
<dbReference type="FunFam" id="1.10.472.10:FF:000008">
    <property type="entry name" value="Transcription initiation factor IIB"/>
    <property type="match status" value="1"/>
</dbReference>
<name>A0AAN8FGQ3_TRICO</name>
<dbReference type="Gene3D" id="2.20.25.10">
    <property type="match status" value="1"/>
</dbReference>
<organism evidence="18 19">
    <name type="scientific">Trichostrongylus colubriformis</name>
    <name type="common">Black scour worm</name>
    <dbReference type="NCBI Taxonomy" id="6319"/>
    <lineage>
        <taxon>Eukaryota</taxon>
        <taxon>Metazoa</taxon>
        <taxon>Ecdysozoa</taxon>
        <taxon>Nematoda</taxon>
        <taxon>Chromadorea</taxon>
        <taxon>Rhabditida</taxon>
        <taxon>Rhabditina</taxon>
        <taxon>Rhabditomorpha</taxon>
        <taxon>Strongyloidea</taxon>
        <taxon>Trichostrongylidae</taxon>
        <taxon>Trichostrongylus</taxon>
    </lineage>
</organism>
<dbReference type="Gene3D" id="3.40.50.2000">
    <property type="entry name" value="Glycogen Phosphorylase B"/>
    <property type="match status" value="1"/>
</dbReference>
<dbReference type="InterPro" id="IPR007235">
    <property type="entry name" value="Glyco_trans_28_C"/>
</dbReference>
<dbReference type="PRINTS" id="PR00685">
    <property type="entry name" value="TIFACTORIIB"/>
</dbReference>
<dbReference type="InterPro" id="IPR036915">
    <property type="entry name" value="Cyclin-like_sf"/>
</dbReference>
<dbReference type="InterPro" id="IPR046341">
    <property type="entry name" value="SET_dom_sf"/>
</dbReference>
<dbReference type="GO" id="GO:0003677">
    <property type="term" value="F:DNA binding"/>
    <property type="evidence" value="ECO:0007669"/>
    <property type="project" value="UniProtKB-UniRule"/>
</dbReference>
<evidence type="ECO:0000256" key="12">
    <source>
        <dbReference type="ARBA" id="ARBA00031706"/>
    </source>
</evidence>
<dbReference type="InterPro" id="IPR013763">
    <property type="entry name" value="Cyclin-like_dom"/>
</dbReference>
<dbReference type="GO" id="GO:0016251">
    <property type="term" value="F:RNA polymerase II general transcription initiation factor activity"/>
    <property type="evidence" value="ECO:0007669"/>
    <property type="project" value="TreeGrafter"/>
</dbReference>
<keyword evidence="10" id="KW-0804">Transcription</keyword>
<dbReference type="FunFam" id="1.10.472.10:FF:000019">
    <property type="entry name" value="transcription initiation factor IIB"/>
    <property type="match status" value="1"/>
</dbReference>
<evidence type="ECO:0000256" key="4">
    <source>
        <dbReference type="ARBA" id="ARBA00022723"/>
    </source>
</evidence>
<evidence type="ECO:0000256" key="1">
    <source>
        <dbReference type="ARBA" id="ARBA00004123"/>
    </source>
</evidence>
<dbReference type="GO" id="GO:0016758">
    <property type="term" value="F:hexosyltransferase activity"/>
    <property type="evidence" value="ECO:0007669"/>
    <property type="project" value="InterPro"/>
</dbReference>
<keyword evidence="6 14" id="KW-0863">Zinc-finger</keyword>
<keyword evidence="19" id="KW-1185">Reference proteome</keyword>
<evidence type="ECO:0000256" key="13">
    <source>
        <dbReference type="PROSITE-ProRule" id="PRU00309"/>
    </source>
</evidence>
<evidence type="ECO:0000259" key="17">
    <source>
        <dbReference type="PROSITE" id="PS51134"/>
    </source>
</evidence>
<keyword evidence="5" id="KW-0677">Repeat</keyword>
<comment type="caution">
    <text evidence="18">The sequence shown here is derived from an EMBL/GenBank/DDBJ whole genome shotgun (WGS) entry which is preliminary data.</text>
</comment>
<dbReference type="Proteomes" id="UP001331761">
    <property type="component" value="Unassembled WGS sequence"/>
</dbReference>
<evidence type="ECO:0000259" key="15">
    <source>
        <dbReference type="PROSITE" id="PS50280"/>
    </source>
</evidence>
<evidence type="ECO:0000313" key="19">
    <source>
        <dbReference type="Proteomes" id="UP001331761"/>
    </source>
</evidence>
<dbReference type="PROSITE" id="PS51134">
    <property type="entry name" value="ZF_TFIIB"/>
    <property type="match status" value="1"/>
</dbReference>
<protein>
    <recommendedName>
        <fullName evidence="3">Transcription initiation factor IIB</fullName>
    </recommendedName>
    <alternativeName>
        <fullName evidence="12">General transcription factor TFIIB</fullName>
    </alternativeName>
</protein>
<evidence type="ECO:0000256" key="10">
    <source>
        <dbReference type="ARBA" id="ARBA00023163"/>
    </source>
</evidence>
<evidence type="ECO:0000256" key="8">
    <source>
        <dbReference type="ARBA" id="ARBA00023015"/>
    </source>
</evidence>
<reference evidence="18 19" key="1">
    <citation type="submission" date="2019-10" db="EMBL/GenBank/DDBJ databases">
        <title>Assembly and Annotation for the nematode Trichostrongylus colubriformis.</title>
        <authorList>
            <person name="Martin J."/>
        </authorList>
    </citation>
    <scope>NUCLEOTIDE SEQUENCE [LARGE SCALE GENOMIC DNA]</scope>
    <source>
        <strain evidence="18">G859</strain>
        <tissue evidence="18">Whole worm</tissue>
    </source>
</reference>
<dbReference type="Gene3D" id="2.170.270.10">
    <property type="entry name" value="SET domain"/>
    <property type="match status" value="1"/>
</dbReference>
<evidence type="ECO:0000313" key="18">
    <source>
        <dbReference type="EMBL" id="KAK5979476.1"/>
    </source>
</evidence>
<gene>
    <name evidence="18" type="ORF">GCK32_001057</name>
</gene>
<evidence type="ECO:0000256" key="9">
    <source>
        <dbReference type="ARBA" id="ARBA00023125"/>
    </source>
</evidence>
<accession>A0AAN8FGQ3</accession>
<dbReference type="SUPFAM" id="SSF47954">
    <property type="entry name" value="Cyclin-like"/>
    <property type="match status" value="2"/>
</dbReference>
<dbReference type="GO" id="GO:0006367">
    <property type="term" value="P:transcription initiation at RNA polymerase II promoter"/>
    <property type="evidence" value="ECO:0007669"/>
    <property type="project" value="TreeGrafter"/>
</dbReference>
<dbReference type="GO" id="GO:0070897">
    <property type="term" value="P:transcription preinitiation complex assembly"/>
    <property type="evidence" value="ECO:0007669"/>
    <property type="project" value="InterPro"/>
</dbReference>
<feature type="domain" description="TFIIB-type" evidence="17">
    <location>
        <begin position="698"/>
        <end position="729"/>
    </location>
</feature>
<comment type="similarity">
    <text evidence="2">Belongs to the TFIIB family.</text>
</comment>
<dbReference type="SMART" id="SM00385">
    <property type="entry name" value="CYCLIN"/>
    <property type="match status" value="2"/>
</dbReference>
<dbReference type="GO" id="GO:0097550">
    <property type="term" value="C:transcription preinitiation complex"/>
    <property type="evidence" value="ECO:0007669"/>
    <property type="project" value="TreeGrafter"/>
</dbReference>
<feature type="domain" description="SET" evidence="15">
    <location>
        <begin position="1214"/>
        <end position="1356"/>
    </location>
</feature>
<keyword evidence="7" id="KW-0862">Zinc</keyword>
<dbReference type="SUPFAM" id="SSF57783">
    <property type="entry name" value="Zinc beta-ribbon"/>
    <property type="match status" value="1"/>
</dbReference>
<dbReference type="InterPro" id="IPR001214">
    <property type="entry name" value="SET_dom"/>
</dbReference>
<keyword evidence="9 13" id="KW-0238">DNA-binding</keyword>
<dbReference type="InterPro" id="IPR000812">
    <property type="entry name" value="TFIIB"/>
</dbReference>